<dbReference type="Pfam" id="PF00404">
    <property type="entry name" value="Dockerin_1"/>
    <property type="match status" value="1"/>
</dbReference>
<dbReference type="InterPro" id="IPR011050">
    <property type="entry name" value="Pectin_lyase_fold/virulence"/>
</dbReference>
<dbReference type="Proteomes" id="UP000648239">
    <property type="component" value="Unassembled WGS sequence"/>
</dbReference>
<evidence type="ECO:0000313" key="4">
    <source>
        <dbReference type="EMBL" id="MBD3869094.1"/>
    </source>
</evidence>
<dbReference type="EMBL" id="JACXWD010000059">
    <property type="protein sequence ID" value="MBD3869094.1"/>
    <property type="molecule type" value="Genomic_DNA"/>
</dbReference>
<sequence length="636" mass="64302">MNTLRRLFFLAAVLLCGPVLAQSVVYVDAGNCPGPGTGAAGDPFCTITAAITAAATGDTVQVLPGTYSECVNTTDKGLAIVADDTNSALDASSFIIDGDGSCTTVNLGGNSSLDGFTVRNGGDSGIRAFGSVSITNNIISGNSSPEYGGGLYIVANAGAGYYFDYGDVTISVENNSIDGNSSTADGGGAYLYGIGTGNSVSMINFNANTVTGNSLVGDPGFISSQGGGISAYTNTGVGAHSEILISQNMISTNTADFGDGFSTYGGGIFANTFGFGSELITIEENTLSGNSVEGFGGGISAWAVGDSQVNQNHVIVVDDNTVTGNSASENGGGLDLYIEATDMRVGRNVELSADGNIVQTNDAVFSGGGIVLTTLTDDNDNDNNPATTTTVTVFMNNNLVTQNSTDGFGGGLDLFLATISDTESTVDMDYNTIAGNTAAFGAGGVSITSGTEADPTETGTVTIQIENSIIADNVGHGIALSSDESEGILDLDGIEYNLVYGHSPDDYDTAVSTLADIANSTNITADPQLDGTWGPDVCSPAIDGADPADDFSSEPEPNGDRANLGYLGGTSEATTILPDTNGDGAIDGLDILELATAFASSMGQTRYSASADIDLNGTVEGSDLAQVAARFGKVCP</sequence>
<feature type="region of interest" description="Disordered" evidence="2">
    <location>
        <begin position="543"/>
        <end position="562"/>
    </location>
</feature>
<dbReference type="InterPro" id="IPR012334">
    <property type="entry name" value="Pectin_lyas_fold"/>
</dbReference>
<dbReference type="Gene3D" id="1.10.1330.10">
    <property type="entry name" value="Dockerin domain"/>
    <property type="match status" value="1"/>
</dbReference>
<dbReference type="SMART" id="SM00710">
    <property type="entry name" value="PbH1"/>
    <property type="match status" value="10"/>
</dbReference>
<evidence type="ECO:0000256" key="2">
    <source>
        <dbReference type="SAM" id="MobiDB-lite"/>
    </source>
</evidence>
<reference evidence="4 5" key="1">
    <citation type="submission" date="2020-08" db="EMBL/GenBank/DDBJ databases">
        <title>Acidobacteriota in marine sediments use diverse sulfur dissimilation pathways.</title>
        <authorList>
            <person name="Wasmund K."/>
        </authorList>
    </citation>
    <scope>NUCLEOTIDE SEQUENCE [LARGE SCALE GENOMIC DNA]</scope>
    <source>
        <strain evidence="4">MAG AM4</strain>
    </source>
</reference>
<comment type="caution">
    <text evidence="4">The sequence shown here is derived from an EMBL/GenBank/DDBJ whole genome shotgun (WGS) entry which is preliminary data.</text>
</comment>
<keyword evidence="3" id="KW-0732">Signal</keyword>
<dbReference type="GO" id="GO:0004553">
    <property type="term" value="F:hydrolase activity, hydrolyzing O-glycosyl compounds"/>
    <property type="evidence" value="ECO:0007669"/>
    <property type="project" value="InterPro"/>
</dbReference>
<dbReference type="SUPFAM" id="SSF63446">
    <property type="entry name" value="Type I dockerin domain"/>
    <property type="match status" value="1"/>
</dbReference>
<dbReference type="InterPro" id="IPR006626">
    <property type="entry name" value="PbH1"/>
</dbReference>
<feature type="chain" id="PRO_5035168962" description="Probable pectate lyase C" evidence="3">
    <location>
        <begin position="22"/>
        <end position="636"/>
    </location>
</feature>
<name>A0A8J6Y489_9BACT</name>
<dbReference type="GO" id="GO:0000272">
    <property type="term" value="P:polysaccharide catabolic process"/>
    <property type="evidence" value="ECO:0007669"/>
    <property type="project" value="InterPro"/>
</dbReference>
<proteinExistence type="predicted"/>
<gene>
    <name evidence="4" type="ORF">IFK94_13310</name>
</gene>
<protein>
    <recommendedName>
        <fullName evidence="1">Probable pectate lyase C</fullName>
    </recommendedName>
</protein>
<dbReference type="PROSITE" id="PS00018">
    <property type="entry name" value="EF_HAND_1"/>
    <property type="match status" value="1"/>
</dbReference>
<organism evidence="4 5">
    <name type="scientific">Candidatus Polarisedimenticola svalbardensis</name>
    <dbReference type="NCBI Taxonomy" id="2886004"/>
    <lineage>
        <taxon>Bacteria</taxon>
        <taxon>Pseudomonadati</taxon>
        <taxon>Acidobacteriota</taxon>
        <taxon>Candidatus Polarisedimenticolia</taxon>
        <taxon>Candidatus Polarisedimenticolales</taxon>
        <taxon>Candidatus Polarisedimenticolaceae</taxon>
        <taxon>Candidatus Polarisedimenticola</taxon>
    </lineage>
</organism>
<dbReference type="AlphaFoldDB" id="A0A8J6Y489"/>
<dbReference type="SUPFAM" id="SSF51126">
    <property type="entry name" value="Pectin lyase-like"/>
    <property type="match status" value="1"/>
</dbReference>
<accession>A0A8J6Y489</accession>
<dbReference type="Gene3D" id="2.160.20.10">
    <property type="entry name" value="Single-stranded right-handed beta-helix, Pectin lyase-like"/>
    <property type="match status" value="1"/>
</dbReference>
<dbReference type="InterPro" id="IPR036439">
    <property type="entry name" value="Dockerin_dom_sf"/>
</dbReference>
<feature type="signal peptide" evidence="3">
    <location>
        <begin position="1"/>
        <end position="21"/>
    </location>
</feature>
<dbReference type="InterPro" id="IPR018247">
    <property type="entry name" value="EF_Hand_1_Ca_BS"/>
</dbReference>
<evidence type="ECO:0000256" key="1">
    <source>
        <dbReference type="ARBA" id="ARBA00016512"/>
    </source>
</evidence>
<evidence type="ECO:0000256" key="3">
    <source>
        <dbReference type="SAM" id="SignalP"/>
    </source>
</evidence>
<dbReference type="InterPro" id="IPR002105">
    <property type="entry name" value="Dockerin_1_rpt"/>
</dbReference>
<evidence type="ECO:0000313" key="5">
    <source>
        <dbReference type="Proteomes" id="UP000648239"/>
    </source>
</evidence>